<evidence type="ECO:0000256" key="3">
    <source>
        <dbReference type="ARBA" id="ARBA00022989"/>
    </source>
</evidence>
<dbReference type="InterPro" id="IPR029095">
    <property type="entry name" value="NarX-like_N"/>
</dbReference>
<gene>
    <name evidence="6" type="ORF">ABDJ85_09890</name>
</gene>
<name>A0ABV0G225_9BURK</name>
<feature type="domain" description="NarX-like N-terminal" evidence="5">
    <location>
        <begin position="188"/>
        <end position="262"/>
    </location>
</feature>
<evidence type="ECO:0000256" key="4">
    <source>
        <dbReference type="ARBA" id="ARBA00023136"/>
    </source>
</evidence>
<protein>
    <submittedName>
        <fullName evidence="6">Type IV pili methyl-accepting chemotaxis transducer N-terminal domain-containing protein</fullName>
    </submittedName>
</protein>
<dbReference type="EMBL" id="JBDPZD010000002">
    <property type="protein sequence ID" value="MEO3691781.1"/>
    <property type="molecule type" value="Genomic_DNA"/>
</dbReference>
<sequence length="305" mass="32956">MFRPLVQPRPAERGRVWPVPRGDEAVCGIEPLTTSEGPAWGGPALGPKFLRRTLLLAGLATASLPAMARIRDLGEAINKAGAQRMLSQRMTKAWLALALPDIEGRAHKILEASQQRFDSQLAELRAFAPTAEIASTYEQLGQRAAVLKGRLDELPVTPARVNAVIPLAGEVLKLAHQGTGLLEKRSEAASAKLINLAGRQRMLSQRLAMLYLAEEHGVDRALIRTEMGVARNDFRAAMRVLQSAPETSAEIHQNLQLAASQWIFLDAALGGTSHGQRAAAEAFLASENLLAVMETVTGQYARLLG</sequence>
<evidence type="ECO:0000256" key="2">
    <source>
        <dbReference type="ARBA" id="ARBA00022692"/>
    </source>
</evidence>
<dbReference type="Pfam" id="PF13675">
    <property type="entry name" value="PilJ"/>
    <property type="match status" value="2"/>
</dbReference>
<reference evidence="6 7" key="1">
    <citation type="submission" date="2024-05" db="EMBL/GenBank/DDBJ databases">
        <title>Roseateles sp. DJS-2-20 16S ribosomal RNA gene Genome sequencing and assembly.</title>
        <authorList>
            <person name="Woo H."/>
        </authorList>
    </citation>
    <scope>NUCLEOTIDE SEQUENCE [LARGE SCALE GENOMIC DNA]</scope>
    <source>
        <strain evidence="6 7">DJS-2-20</strain>
    </source>
</reference>
<keyword evidence="2" id="KW-0812">Transmembrane</keyword>
<comment type="caution">
    <text evidence="6">The sequence shown here is derived from an EMBL/GenBank/DDBJ whole genome shotgun (WGS) entry which is preliminary data.</text>
</comment>
<evidence type="ECO:0000259" key="5">
    <source>
        <dbReference type="Pfam" id="PF13675"/>
    </source>
</evidence>
<accession>A0ABV0G225</accession>
<feature type="domain" description="NarX-like N-terminal" evidence="5">
    <location>
        <begin position="71"/>
        <end position="143"/>
    </location>
</feature>
<keyword evidence="3" id="KW-1133">Transmembrane helix</keyword>
<evidence type="ECO:0000313" key="6">
    <source>
        <dbReference type="EMBL" id="MEO3691781.1"/>
    </source>
</evidence>
<dbReference type="Proteomes" id="UP001495147">
    <property type="component" value="Unassembled WGS sequence"/>
</dbReference>
<dbReference type="RefSeq" id="WP_347704593.1">
    <property type="nucleotide sequence ID" value="NZ_JBDPZD010000002.1"/>
</dbReference>
<evidence type="ECO:0000256" key="1">
    <source>
        <dbReference type="ARBA" id="ARBA00004141"/>
    </source>
</evidence>
<keyword evidence="7" id="KW-1185">Reference proteome</keyword>
<organism evidence="6 7">
    <name type="scientific">Roseateles paludis</name>
    <dbReference type="NCBI Taxonomy" id="3145238"/>
    <lineage>
        <taxon>Bacteria</taxon>
        <taxon>Pseudomonadati</taxon>
        <taxon>Pseudomonadota</taxon>
        <taxon>Betaproteobacteria</taxon>
        <taxon>Burkholderiales</taxon>
        <taxon>Sphaerotilaceae</taxon>
        <taxon>Roseateles</taxon>
    </lineage>
</organism>
<evidence type="ECO:0000313" key="7">
    <source>
        <dbReference type="Proteomes" id="UP001495147"/>
    </source>
</evidence>
<keyword evidence="4" id="KW-0472">Membrane</keyword>
<proteinExistence type="predicted"/>
<comment type="subcellular location">
    <subcellularLocation>
        <location evidence="1">Membrane</location>
        <topology evidence="1">Multi-pass membrane protein</topology>
    </subcellularLocation>
</comment>